<evidence type="ECO:0000313" key="5">
    <source>
        <dbReference type="EMBL" id="KAJ5075705.1"/>
    </source>
</evidence>
<evidence type="ECO:0000256" key="2">
    <source>
        <dbReference type="ARBA" id="ARBA00022980"/>
    </source>
</evidence>
<dbReference type="InterPro" id="IPR018277">
    <property type="entry name" value="Ribosomal_eS19_CS"/>
</dbReference>
<dbReference type="SMART" id="SM01413">
    <property type="entry name" value="Ribosomal_S19e"/>
    <property type="match status" value="1"/>
</dbReference>
<name>A0A9Q0LPV4_ANAIG</name>
<dbReference type="GO" id="GO:0003735">
    <property type="term" value="F:structural constituent of ribosome"/>
    <property type="evidence" value="ECO:0007669"/>
    <property type="project" value="InterPro"/>
</dbReference>
<dbReference type="GO" id="GO:0000028">
    <property type="term" value="P:ribosomal small subunit assembly"/>
    <property type="evidence" value="ECO:0007669"/>
    <property type="project" value="TreeGrafter"/>
</dbReference>
<dbReference type="GO" id="GO:0003723">
    <property type="term" value="F:RNA binding"/>
    <property type="evidence" value="ECO:0007669"/>
    <property type="project" value="TreeGrafter"/>
</dbReference>
<feature type="compositionally biased region" description="Acidic residues" evidence="4">
    <location>
        <begin position="168"/>
        <end position="177"/>
    </location>
</feature>
<protein>
    <submittedName>
        <fullName evidence="5">40S ribosomal protein S19</fullName>
    </submittedName>
</protein>
<gene>
    <name evidence="5" type="ORF">M0811_06567</name>
</gene>
<dbReference type="PANTHER" id="PTHR11710">
    <property type="entry name" value="40S RIBOSOMAL PROTEIN S19"/>
    <property type="match status" value="1"/>
</dbReference>
<comment type="caution">
    <text evidence="5">The sequence shown here is derived from an EMBL/GenBank/DDBJ whole genome shotgun (WGS) entry which is preliminary data.</text>
</comment>
<dbReference type="Proteomes" id="UP001149090">
    <property type="component" value="Unassembled WGS sequence"/>
</dbReference>
<dbReference type="Pfam" id="PF01090">
    <property type="entry name" value="Ribosomal_S19e"/>
    <property type="match status" value="1"/>
</dbReference>
<dbReference type="GO" id="GO:0006412">
    <property type="term" value="P:translation"/>
    <property type="evidence" value="ECO:0007669"/>
    <property type="project" value="InterPro"/>
</dbReference>
<dbReference type="InterPro" id="IPR001266">
    <property type="entry name" value="Ribosomal_eS19"/>
</dbReference>
<dbReference type="OMA" id="WAPFVKT"/>
<organism evidence="5 6">
    <name type="scientific">Anaeramoeba ignava</name>
    <name type="common">Anaerobic marine amoeba</name>
    <dbReference type="NCBI Taxonomy" id="1746090"/>
    <lineage>
        <taxon>Eukaryota</taxon>
        <taxon>Metamonada</taxon>
        <taxon>Anaeramoebidae</taxon>
        <taxon>Anaeramoeba</taxon>
    </lineage>
</organism>
<feature type="region of interest" description="Disordered" evidence="4">
    <location>
        <begin position="154"/>
        <end position="177"/>
    </location>
</feature>
<dbReference type="InterPro" id="IPR036388">
    <property type="entry name" value="WH-like_DNA-bd_sf"/>
</dbReference>
<keyword evidence="3" id="KW-0687">Ribonucleoprotein</keyword>
<dbReference type="AlphaFoldDB" id="A0A9Q0LPV4"/>
<comment type="similarity">
    <text evidence="1">Belongs to the eukaryotic ribosomal protein eS19 family.</text>
</comment>
<evidence type="ECO:0000256" key="3">
    <source>
        <dbReference type="ARBA" id="ARBA00023274"/>
    </source>
</evidence>
<dbReference type="FunFam" id="1.10.10.10:FF:000118">
    <property type="entry name" value="40S ribosomal protein S19"/>
    <property type="match status" value="1"/>
</dbReference>
<reference evidence="5" key="1">
    <citation type="submission" date="2022-10" db="EMBL/GenBank/DDBJ databases">
        <title>Novel sulphate-reducing endosymbionts in the free-living metamonad Anaeramoeba.</title>
        <authorList>
            <person name="Jerlstrom-Hultqvist J."/>
            <person name="Cepicka I."/>
            <person name="Gallot-Lavallee L."/>
            <person name="Salas-Leiva D."/>
            <person name="Curtis B.A."/>
            <person name="Zahonova K."/>
            <person name="Pipaliya S."/>
            <person name="Dacks J."/>
            <person name="Roger A.J."/>
        </authorList>
    </citation>
    <scope>NUCLEOTIDE SEQUENCE</scope>
    <source>
        <strain evidence="5">BMAN</strain>
    </source>
</reference>
<accession>A0A9Q0LPV4</accession>
<dbReference type="SUPFAM" id="SSF46785">
    <property type="entry name" value="Winged helix' DNA-binding domain"/>
    <property type="match status" value="1"/>
</dbReference>
<dbReference type="PROSITE" id="PS00628">
    <property type="entry name" value="RIBOSOMAL_S19E"/>
    <property type="match status" value="1"/>
</dbReference>
<dbReference type="EMBL" id="JAPDFW010000063">
    <property type="protein sequence ID" value="KAJ5075705.1"/>
    <property type="molecule type" value="Genomic_DNA"/>
</dbReference>
<dbReference type="PANTHER" id="PTHR11710:SF0">
    <property type="entry name" value="40S RIBOSOMAL PROTEIN S19"/>
    <property type="match status" value="1"/>
</dbReference>
<feature type="compositionally biased region" description="Basic and acidic residues" evidence="4">
    <location>
        <begin position="154"/>
        <end position="166"/>
    </location>
</feature>
<keyword evidence="2 5" id="KW-0689">Ribosomal protein</keyword>
<sequence length="177" mass="20300">MDLYQARTKGGFGVKDVSAAKFIAVYSQHLKNSGQIQLPKWVSLVKTNKAKELPPNDPDWFYIRLASIARKLYLRPNHGVRRMKKVYSSKQRRGSKPGRYSKGSGAIIRYAVQQLQKLEILELNKEKGARNLTKKGRKELDLIARQVAVGHIKQEPKEVDELKTNQEDNQENDEKDI</sequence>
<evidence type="ECO:0000256" key="4">
    <source>
        <dbReference type="SAM" id="MobiDB-lite"/>
    </source>
</evidence>
<dbReference type="InterPro" id="IPR036390">
    <property type="entry name" value="WH_DNA-bd_sf"/>
</dbReference>
<evidence type="ECO:0000313" key="6">
    <source>
        <dbReference type="Proteomes" id="UP001149090"/>
    </source>
</evidence>
<keyword evidence="6" id="KW-1185">Reference proteome</keyword>
<dbReference type="OrthoDB" id="428974at2759"/>
<dbReference type="GO" id="GO:0022627">
    <property type="term" value="C:cytosolic small ribosomal subunit"/>
    <property type="evidence" value="ECO:0007669"/>
    <property type="project" value="TreeGrafter"/>
</dbReference>
<proteinExistence type="inferred from homology"/>
<dbReference type="Gene3D" id="1.10.10.10">
    <property type="entry name" value="Winged helix-like DNA-binding domain superfamily/Winged helix DNA-binding domain"/>
    <property type="match status" value="1"/>
</dbReference>
<evidence type="ECO:0000256" key="1">
    <source>
        <dbReference type="ARBA" id="ARBA00010014"/>
    </source>
</evidence>